<dbReference type="InterPro" id="IPR023347">
    <property type="entry name" value="Lysozyme_dom_sf"/>
</dbReference>
<dbReference type="Pfam" id="PF00959">
    <property type="entry name" value="Phage_lysozyme"/>
    <property type="match status" value="1"/>
</dbReference>
<evidence type="ECO:0000256" key="2">
    <source>
        <dbReference type="ARBA" id="ARBA00022445"/>
    </source>
</evidence>
<dbReference type="PANTHER" id="PTHR38107">
    <property type="match status" value="1"/>
</dbReference>
<keyword evidence="9" id="KW-0204">Cytolysis</keyword>
<dbReference type="InterPro" id="IPR043688">
    <property type="entry name" value="SAR_endolysin-like"/>
</dbReference>
<evidence type="ECO:0000256" key="10">
    <source>
        <dbReference type="ARBA" id="ARBA00022870"/>
    </source>
</evidence>
<dbReference type="GO" id="GO:0042742">
    <property type="term" value="P:defense response to bacterium"/>
    <property type="evidence" value="ECO:0007669"/>
    <property type="project" value="UniProtKB-KW"/>
</dbReference>
<dbReference type="SMR" id="A0A0U4JP67"/>
<dbReference type="GeneID" id="28799630"/>
<keyword evidence="13" id="KW-0472">Membrane</keyword>
<dbReference type="SUPFAM" id="SSF53955">
    <property type="entry name" value="Lysozyme-like"/>
    <property type="match status" value="1"/>
</dbReference>
<evidence type="ECO:0000313" key="18">
    <source>
        <dbReference type="Proteomes" id="UP000201753"/>
    </source>
</evidence>
<dbReference type="HAMAP" id="MF_04110">
    <property type="entry name" value="ENDOLYSIN_T4"/>
    <property type="match status" value="1"/>
</dbReference>
<proteinExistence type="inferred from homology"/>
<reference evidence="17 18" key="1">
    <citation type="journal article" date="2015" name="MBio">
        <title>Phylogenetic Distribution of CRISPR-Cas Systems in Antibiotic-Resistant Pseudomonas aeruginosa.</title>
        <authorList>
            <person name="van Belkum A."/>
            <person name="Soriaga L.B."/>
            <person name="LaFave M.C."/>
            <person name="Akella S."/>
            <person name="Veyrieras J.B."/>
            <person name="Barbu E.M."/>
            <person name="Shortridge D."/>
            <person name="Blanc B."/>
            <person name="Hannum G."/>
            <person name="Zambardi G."/>
            <person name="Miller K."/>
            <person name="Enright M.C."/>
            <person name="Mugnier N."/>
            <person name="Brami D."/>
            <person name="Schicklin S."/>
            <person name="Felderman M."/>
            <person name="Schwartz A.S."/>
            <person name="Richardson T.H."/>
            <person name="Peterson T.C."/>
            <person name="Hubby B."/>
            <person name="Cady K.C."/>
        </authorList>
    </citation>
    <scope>NUCLEOTIDE SEQUENCE [LARGE SCALE GENOMIC DNA]</scope>
</reference>
<organism evidence="17 18">
    <name type="scientific">Pseudomonas phage phi3</name>
    <dbReference type="NCBI Taxonomy" id="1754217"/>
    <lineage>
        <taxon>Viruses</taxon>
        <taxon>Duplodnaviria</taxon>
        <taxon>Heunggongvirae</taxon>
        <taxon>Uroviricota</taxon>
        <taxon>Caudoviricetes</taxon>
        <taxon>Peduoviridae</taxon>
        <taxon>Phitrevirus</taxon>
        <taxon>Phitrevirus phi3</taxon>
    </lineage>
</organism>
<comment type="catalytic activity">
    <reaction evidence="1 16">
        <text>Hydrolysis of (1-&gt;4)-beta-linkages between N-acetylmuramic acid and N-acetyl-D-glucosamine residues in a peptidoglycan and between N-acetyl-D-glucosamine residues in chitodextrins.</text>
        <dbReference type="EC" id="3.2.1.17"/>
    </reaction>
</comment>
<keyword evidence="18" id="KW-1185">Reference proteome</keyword>
<evidence type="ECO:0000256" key="5">
    <source>
        <dbReference type="ARBA" id="ARBA00022612"/>
    </source>
</evidence>
<evidence type="ECO:0000256" key="1">
    <source>
        <dbReference type="ARBA" id="ARBA00000632"/>
    </source>
</evidence>
<dbReference type="KEGG" id="vg:28799630"/>
<evidence type="ECO:0000256" key="7">
    <source>
        <dbReference type="ARBA" id="ARBA00022692"/>
    </source>
</evidence>
<evidence type="ECO:0000256" key="16">
    <source>
        <dbReference type="RuleBase" id="RU003788"/>
    </source>
</evidence>
<keyword evidence="12" id="KW-1133">Transmembrane helix</keyword>
<dbReference type="Proteomes" id="UP000201753">
    <property type="component" value="Segment"/>
</dbReference>
<evidence type="ECO:0000256" key="14">
    <source>
        <dbReference type="ARBA" id="ARBA00023142"/>
    </source>
</evidence>
<dbReference type="GO" id="GO:0016998">
    <property type="term" value="P:cell wall macromolecule catabolic process"/>
    <property type="evidence" value="ECO:0007669"/>
    <property type="project" value="InterPro"/>
</dbReference>
<comment type="similarity">
    <text evidence="16">Belongs to the glycosyl hydrolase 24 family.</text>
</comment>
<keyword evidence="8 16" id="KW-0378">Hydrolase</keyword>
<dbReference type="EC" id="3.2.1.17" evidence="16"/>
<dbReference type="InterPro" id="IPR051018">
    <property type="entry name" value="Bacteriophage_GH24"/>
</dbReference>
<dbReference type="GO" id="GO:0009253">
    <property type="term" value="P:peptidoglycan catabolic process"/>
    <property type="evidence" value="ECO:0007669"/>
    <property type="project" value="InterPro"/>
</dbReference>
<dbReference type="InterPro" id="IPR002196">
    <property type="entry name" value="Glyco_hydro_24"/>
</dbReference>
<evidence type="ECO:0000256" key="9">
    <source>
        <dbReference type="ARBA" id="ARBA00022852"/>
    </source>
</evidence>
<accession>A0A0U4JP67</accession>
<name>A0A0U4JP67_9CAUD</name>
<keyword evidence="15 16" id="KW-0326">Glycosidase</keyword>
<dbReference type="OrthoDB" id="18172at10239"/>
<dbReference type="GO" id="GO:0031640">
    <property type="term" value="P:killing of cells of another organism"/>
    <property type="evidence" value="ECO:0007669"/>
    <property type="project" value="UniProtKB-KW"/>
</dbReference>
<evidence type="ECO:0000256" key="8">
    <source>
        <dbReference type="ARBA" id="ARBA00022801"/>
    </source>
</evidence>
<evidence type="ECO:0000256" key="4">
    <source>
        <dbReference type="ARBA" id="ARBA00022529"/>
    </source>
</evidence>
<dbReference type="CDD" id="cd16900">
    <property type="entry name" value="endolysin_R21-like"/>
    <property type="match status" value="1"/>
</dbReference>
<sequence>MGRYPDGRTTPTARGDAMKLPPKLAAGGGVLALAAALVAPFEGRSLVAYLDPVGIPTICEGITAGVRMGDRATPAECDALLERELQRAVDAVDRQVLVPLPDTRRAALGSFVYNVGEGQLARSTLLRKLNAGDVRGACAELSRWVYAGGKKLGGLVRRRAAERELCEIGL</sequence>
<keyword evidence="11" id="KW-0735">Signal-anchor</keyword>
<evidence type="ECO:0000256" key="12">
    <source>
        <dbReference type="ARBA" id="ARBA00022989"/>
    </source>
</evidence>
<dbReference type="Gene3D" id="1.10.530.40">
    <property type="match status" value="1"/>
</dbReference>
<dbReference type="InterPro" id="IPR023346">
    <property type="entry name" value="Lysozyme-like_dom_sf"/>
</dbReference>
<protein>
    <recommendedName>
        <fullName evidence="16">Lysozyme</fullName>
        <ecNumber evidence="16">3.2.1.17</ecNumber>
    </recommendedName>
</protein>
<evidence type="ECO:0000256" key="6">
    <source>
        <dbReference type="ARBA" id="ARBA00022638"/>
    </source>
</evidence>
<dbReference type="HAMAP" id="MF_04136">
    <property type="entry name" value="SAR_ENDOLYSIN"/>
    <property type="match status" value="1"/>
</dbReference>
<dbReference type="RefSeq" id="YP_009276446.1">
    <property type="nucleotide sequence ID" value="NC_030940.1"/>
</dbReference>
<dbReference type="InterPro" id="IPR034690">
    <property type="entry name" value="Endolysin_T4_type"/>
</dbReference>
<keyword evidence="2" id="KW-1030">Host cell inner membrane</keyword>
<keyword evidence="4 16" id="KW-0929">Antimicrobial</keyword>
<keyword evidence="14" id="KW-0578">Host cell lysis by virus</keyword>
<dbReference type="GO" id="GO:0003796">
    <property type="term" value="F:lysozyme activity"/>
    <property type="evidence" value="ECO:0007669"/>
    <property type="project" value="UniProtKB-EC"/>
</dbReference>
<evidence type="ECO:0000256" key="15">
    <source>
        <dbReference type="ARBA" id="ARBA00023295"/>
    </source>
</evidence>
<keyword evidence="5" id="KW-1188">Viral release from host cell</keyword>
<keyword evidence="7" id="KW-0812">Transmembrane</keyword>
<dbReference type="EMBL" id="KT887559">
    <property type="protein sequence ID" value="ALY08267.1"/>
    <property type="molecule type" value="Genomic_DNA"/>
</dbReference>
<evidence type="ECO:0000313" key="17">
    <source>
        <dbReference type="EMBL" id="ALY08267.1"/>
    </source>
</evidence>
<keyword evidence="6 16" id="KW-0081">Bacteriolytic enzyme</keyword>
<evidence type="ECO:0000256" key="3">
    <source>
        <dbReference type="ARBA" id="ARBA00022511"/>
    </source>
</evidence>
<dbReference type="PANTHER" id="PTHR38107:SF3">
    <property type="entry name" value="LYSOZYME RRRD-RELATED"/>
    <property type="match status" value="1"/>
</dbReference>
<keyword evidence="3" id="KW-1032">Host cell membrane</keyword>
<keyword evidence="10" id="KW-1043">Host membrane</keyword>
<evidence type="ECO:0000256" key="13">
    <source>
        <dbReference type="ARBA" id="ARBA00023136"/>
    </source>
</evidence>
<evidence type="ECO:0000256" key="11">
    <source>
        <dbReference type="ARBA" id="ARBA00022968"/>
    </source>
</evidence>